<dbReference type="Proteomes" id="UP000593571">
    <property type="component" value="Unassembled WGS sequence"/>
</dbReference>
<feature type="compositionally biased region" description="Basic residues" evidence="1">
    <location>
        <begin position="1"/>
        <end position="23"/>
    </location>
</feature>
<accession>A0A7J8JM99</accession>
<organism evidence="2 3">
    <name type="scientific">Rousettus aegyptiacus</name>
    <name type="common">Egyptian fruit bat</name>
    <name type="synonym">Pteropus aegyptiacus</name>
    <dbReference type="NCBI Taxonomy" id="9407"/>
    <lineage>
        <taxon>Eukaryota</taxon>
        <taxon>Metazoa</taxon>
        <taxon>Chordata</taxon>
        <taxon>Craniata</taxon>
        <taxon>Vertebrata</taxon>
        <taxon>Euteleostomi</taxon>
        <taxon>Mammalia</taxon>
        <taxon>Eutheria</taxon>
        <taxon>Laurasiatheria</taxon>
        <taxon>Chiroptera</taxon>
        <taxon>Yinpterochiroptera</taxon>
        <taxon>Pteropodoidea</taxon>
        <taxon>Pteropodidae</taxon>
        <taxon>Rousettinae</taxon>
        <taxon>Rousettus</taxon>
    </lineage>
</organism>
<feature type="compositionally biased region" description="Basic and acidic residues" evidence="1">
    <location>
        <begin position="24"/>
        <end position="37"/>
    </location>
</feature>
<evidence type="ECO:0000313" key="2">
    <source>
        <dbReference type="EMBL" id="KAF6497192.1"/>
    </source>
</evidence>
<proteinExistence type="predicted"/>
<name>A0A7J8JM99_ROUAE</name>
<reference evidence="2 3" key="1">
    <citation type="journal article" date="2020" name="Nature">
        <title>Six reference-quality genomes reveal evolution of bat adaptations.</title>
        <authorList>
            <person name="Jebb D."/>
            <person name="Huang Z."/>
            <person name="Pippel M."/>
            <person name="Hughes G.M."/>
            <person name="Lavrichenko K."/>
            <person name="Devanna P."/>
            <person name="Winkler S."/>
            <person name="Jermiin L.S."/>
            <person name="Skirmuntt E.C."/>
            <person name="Katzourakis A."/>
            <person name="Burkitt-Gray L."/>
            <person name="Ray D.A."/>
            <person name="Sullivan K.A.M."/>
            <person name="Roscito J.G."/>
            <person name="Kirilenko B.M."/>
            <person name="Davalos L.M."/>
            <person name="Corthals A.P."/>
            <person name="Power M.L."/>
            <person name="Jones G."/>
            <person name="Ransome R.D."/>
            <person name="Dechmann D.K.N."/>
            <person name="Locatelli A.G."/>
            <person name="Puechmaille S.J."/>
            <person name="Fedrigo O."/>
            <person name="Jarvis E.D."/>
            <person name="Hiller M."/>
            <person name="Vernes S.C."/>
            <person name="Myers E.W."/>
            <person name="Teeling E.C."/>
        </authorList>
    </citation>
    <scope>NUCLEOTIDE SEQUENCE [LARGE SCALE GENOMIC DNA]</scope>
    <source>
        <strain evidence="2">MRouAeg1</strain>
        <tissue evidence="2">Muscle</tissue>
    </source>
</reference>
<evidence type="ECO:0000256" key="1">
    <source>
        <dbReference type="SAM" id="MobiDB-lite"/>
    </source>
</evidence>
<sequence>MKKKKKRKKKSRIKRSRKKRKSQKHLEKMNINRNTPEHMMRLISVTDQYQLQVQPLHPLHFLP</sequence>
<dbReference type="AlphaFoldDB" id="A0A7J8JM99"/>
<feature type="region of interest" description="Disordered" evidence="1">
    <location>
        <begin position="1"/>
        <end position="37"/>
    </location>
</feature>
<keyword evidence="3" id="KW-1185">Reference proteome</keyword>
<gene>
    <name evidence="2" type="ORF">HJG63_015740</name>
</gene>
<comment type="caution">
    <text evidence="2">The sequence shown here is derived from an EMBL/GenBank/DDBJ whole genome shotgun (WGS) entry which is preliminary data.</text>
</comment>
<protein>
    <submittedName>
        <fullName evidence="2">Protein phosphatase 1 regulatory subunit 12A</fullName>
    </submittedName>
</protein>
<evidence type="ECO:0000313" key="3">
    <source>
        <dbReference type="Proteomes" id="UP000593571"/>
    </source>
</evidence>
<dbReference type="EMBL" id="JACASE010000002">
    <property type="protein sequence ID" value="KAF6497192.1"/>
    <property type="molecule type" value="Genomic_DNA"/>
</dbReference>